<feature type="domain" description="Response regulatory" evidence="15">
    <location>
        <begin position="725"/>
        <end position="836"/>
    </location>
</feature>
<dbReference type="SUPFAM" id="SSF55785">
    <property type="entry name" value="PYP-like sensor domain (PAS domain)"/>
    <property type="match status" value="1"/>
</dbReference>
<dbReference type="InterPro" id="IPR016132">
    <property type="entry name" value="Phyto_chromo_attachment"/>
</dbReference>
<dbReference type="Gene3D" id="3.40.50.2300">
    <property type="match status" value="1"/>
</dbReference>
<evidence type="ECO:0000313" key="17">
    <source>
        <dbReference type="Proteomes" id="UP000262379"/>
    </source>
</evidence>
<dbReference type="Pfam" id="PF00360">
    <property type="entry name" value="PHY"/>
    <property type="match status" value="1"/>
</dbReference>
<dbReference type="SUPFAM" id="SSF52172">
    <property type="entry name" value="CheY-like"/>
    <property type="match status" value="1"/>
</dbReference>
<dbReference type="PROSITE" id="PS50110">
    <property type="entry name" value="RESPONSE_REGULATORY"/>
    <property type="match status" value="1"/>
</dbReference>
<dbReference type="PANTHER" id="PTHR41523">
    <property type="entry name" value="TWO-COMPONENT SYSTEM SENSOR PROTEIN"/>
    <property type="match status" value="1"/>
</dbReference>
<dbReference type="GO" id="GO:0005524">
    <property type="term" value="F:ATP binding"/>
    <property type="evidence" value="ECO:0007669"/>
    <property type="project" value="UniProtKB-KW"/>
</dbReference>
<keyword evidence="6" id="KW-0808">Transferase</keyword>
<dbReference type="RefSeq" id="WP_116622363.1">
    <property type="nucleotide sequence ID" value="NZ_QURN01000002.1"/>
</dbReference>
<dbReference type="PANTHER" id="PTHR41523:SF7">
    <property type="entry name" value="HISTIDINE KINASE"/>
    <property type="match status" value="1"/>
</dbReference>
<dbReference type="Gene3D" id="3.30.450.40">
    <property type="match status" value="1"/>
</dbReference>
<dbReference type="SMART" id="SM00911">
    <property type="entry name" value="HWE_HK"/>
    <property type="match status" value="1"/>
</dbReference>
<comment type="caution">
    <text evidence="16">The sequence shown here is derived from an EMBL/GenBank/DDBJ whole genome shotgun (WGS) entry which is preliminary data.</text>
</comment>
<dbReference type="EMBL" id="QURN01000002">
    <property type="protein sequence ID" value="RFC69064.1"/>
    <property type="molecule type" value="Genomic_DNA"/>
</dbReference>
<dbReference type="CDD" id="cd17586">
    <property type="entry name" value="REC_PFxFATGY"/>
    <property type="match status" value="1"/>
</dbReference>
<dbReference type="InterPro" id="IPR003018">
    <property type="entry name" value="GAF"/>
</dbReference>
<feature type="modified residue" description="4-aspartylphosphate" evidence="12">
    <location>
        <position position="775"/>
    </location>
</feature>
<comment type="catalytic activity">
    <reaction evidence="1">
        <text>ATP + protein L-histidine = ADP + protein N-phospho-L-histidine.</text>
        <dbReference type="EC" id="2.7.13.3"/>
    </reaction>
</comment>
<keyword evidence="13" id="KW-0175">Coiled coil</keyword>
<dbReference type="Gene3D" id="3.30.450.270">
    <property type="match status" value="1"/>
</dbReference>
<dbReference type="InterPro" id="IPR043150">
    <property type="entry name" value="Phytochrome_PHY_sf"/>
</dbReference>
<dbReference type="InterPro" id="IPR035965">
    <property type="entry name" value="PAS-like_dom_sf"/>
</dbReference>
<dbReference type="PIRSF" id="PIRSF036397">
    <property type="entry name" value="Bactrphtchrm_rec"/>
    <property type="match status" value="1"/>
</dbReference>
<evidence type="ECO:0000259" key="14">
    <source>
        <dbReference type="PROSITE" id="PS50046"/>
    </source>
</evidence>
<dbReference type="Gene3D" id="3.30.565.10">
    <property type="entry name" value="Histidine kinase-like ATPase, C-terminal domain"/>
    <property type="match status" value="1"/>
</dbReference>
<evidence type="ECO:0000256" key="9">
    <source>
        <dbReference type="ARBA" id="ARBA00022840"/>
    </source>
</evidence>
<dbReference type="SMART" id="SM00065">
    <property type="entry name" value="GAF"/>
    <property type="match status" value="1"/>
</dbReference>
<keyword evidence="3" id="KW-0600">Photoreceptor protein</keyword>
<gene>
    <name evidence="16" type="ORF">DY251_02910</name>
</gene>
<dbReference type="GO" id="GO:0000160">
    <property type="term" value="P:phosphorelay signal transduction system"/>
    <property type="evidence" value="ECO:0007669"/>
    <property type="project" value="InterPro"/>
</dbReference>
<reference evidence="17" key="1">
    <citation type="submission" date="2018-08" db="EMBL/GenBank/DDBJ databases">
        <authorList>
            <person name="Im W.T."/>
        </authorList>
    </citation>
    <scope>NUCLEOTIDE SEQUENCE [LARGE SCALE GENOMIC DNA]</scope>
    <source>
        <strain evidence="17">LA-28</strain>
    </source>
</reference>
<protein>
    <recommendedName>
        <fullName evidence="2">histidine kinase</fullName>
        <ecNumber evidence="2">2.7.13.3</ecNumber>
    </recommendedName>
</protein>
<dbReference type="Proteomes" id="UP000262379">
    <property type="component" value="Unassembled WGS sequence"/>
</dbReference>
<evidence type="ECO:0000313" key="16">
    <source>
        <dbReference type="EMBL" id="RFC69064.1"/>
    </source>
</evidence>
<evidence type="ECO:0000256" key="3">
    <source>
        <dbReference type="ARBA" id="ARBA00022543"/>
    </source>
</evidence>
<evidence type="ECO:0000256" key="4">
    <source>
        <dbReference type="ARBA" id="ARBA00022553"/>
    </source>
</evidence>
<dbReference type="PRINTS" id="PR01033">
    <property type="entry name" value="PHYTOCHROME"/>
</dbReference>
<dbReference type="InterPro" id="IPR029016">
    <property type="entry name" value="GAF-like_dom_sf"/>
</dbReference>
<dbReference type="InterPro" id="IPR001789">
    <property type="entry name" value="Sig_transdc_resp-reg_receiver"/>
</dbReference>
<evidence type="ECO:0000256" key="12">
    <source>
        <dbReference type="PROSITE-ProRule" id="PRU00169"/>
    </source>
</evidence>
<keyword evidence="7" id="KW-0547">Nucleotide-binding</keyword>
<evidence type="ECO:0000256" key="8">
    <source>
        <dbReference type="ARBA" id="ARBA00022777"/>
    </source>
</evidence>
<dbReference type="InterPro" id="IPR013515">
    <property type="entry name" value="Phytochrome_cen-reg"/>
</dbReference>
<dbReference type="EC" id="2.7.13.3" evidence="2"/>
<name>A0A371XJ30_9HYPH</name>
<dbReference type="PROSITE" id="PS50046">
    <property type="entry name" value="PHYTOCHROME_2"/>
    <property type="match status" value="1"/>
</dbReference>
<evidence type="ECO:0000256" key="13">
    <source>
        <dbReference type="SAM" id="Coils"/>
    </source>
</evidence>
<evidence type="ECO:0000256" key="10">
    <source>
        <dbReference type="ARBA" id="ARBA00022991"/>
    </source>
</evidence>
<dbReference type="GO" id="GO:0004673">
    <property type="term" value="F:protein histidine kinase activity"/>
    <property type="evidence" value="ECO:0007669"/>
    <property type="project" value="UniProtKB-EC"/>
</dbReference>
<feature type="coiled-coil region" evidence="13">
    <location>
        <begin position="491"/>
        <end position="518"/>
    </location>
</feature>
<proteinExistence type="predicted"/>
<evidence type="ECO:0000256" key="7">
    <source>
        <dbReference type="ARBA" id="ARBA00022741"/>
    </source>
</evidence>
<keyword evidence="5" id="KW-0716">Sensory transduction</keyword>
<evidence type="ECO:0000256" key="6">
    <source>
        <dbReference type="ARBA" id="ARBA00022679"/>
    </source>
</evidence>
<dbReference type="InterPro" id="IPR036890">
    <property type="entry name" value="HATPase_C_sf"/>
</dbReference>
<dbReference type="InterPro" id="IPR013654">
    <property type="entry name" value="PAS_2"/>
</dbReference>
<keyword evidence="4 12" id="KW-0597">Phosphoprotein</keyword>
<evidence type="ECO:0000256" key="2">
    <source>
        <dbReference type="ARBA" id="ARBA00012438"/>
    </source>
</evidence>
<evidence type="ECO:0000256" key="11">
    <source>
        <dbReference type="ARBA" id="ARBA00023170"/>
    </source>
</evidence>
<organism evidence="16 17">
    <name type="scientific">Mesorhizobium denitrificans</name>
    <dbReference type="NCBI Taxonomy" id="2294114"/>
    <lineage>
        <taxon>Bacteria</taxon>
        <taxon>Pseudomonadati</taxon>
        <taxon>Pseudomonadota</taxon>
        <taxon>Alphaproteobacteria</taxon>
        <taxon>Hyphomicrobiales</taxon>
        <taxon>Phyllobacteriaceae</taxon>
        <taxon>Mesorhizobium</taxon>
    </lineage>
</organism>
<dbReference type="InterPro" id="IPR001294">
    <property type="entry name" value="Phytochrome"/>
</dbReference>
<keyword evidence="10" id="KW-0157">Chromophore</keyword>
<evidence type="ECO:0000259" key="15">
    <source>
        <dbReference type="PROSITE" id="PS50110"/>
    </source>
</evidence>
<evidence type="ECO:0000256" key="5">
    <source>
        <dbReference type="ARBA" id="ARBA00022606"/>
    </source>
</evidence>
<dbReference type="Pfam" id="PF08446">
    <property type="entry name" value="PAS_2"/>
    <property type="match status" value="1"/>
</dbReference>
<keyword evidence="9" id="KW-0067">ATP-binding</keyword>
<dbReference type="Pfam" id="PF00072">
    <property type="entry name" value="Response_reg"/>
    <property type="match status" value="1"/>
</dbReference>
<dbReference type="GO" id="GO:0006355">
    <property type="term" value="P:regulation of DNA-templated transcription"/>
    <property type="evidence" value="ECO:0007669"/>
    <property type="project" value="InterPro"/>
</dbReference>
<dbReference type="GO" id="GO:0009881">
    <property type="term" value="F:photoreceptor activity"/>
    <property type="evidence" value="ECO:0007669"/>
    <property type="project" value="UniProtKB-KW"/>
</dbReference>
<dbReference type="SUPFAM" id="SSF55781">
    <property type="entry name" value="GAF domain-like"/>
    <property type="match status" value="2"/>
</dbReference>
<evidence type="ECO:0000256" key="1">
    <source>
        <dbReference type="ARBA" id="ARBA00000085"/>
    </source>
</evidence>
<accession>A0A371XJ30</accession>
<dbReference type="Pfam" id="PF01590">
    <property type="entry name" value="GAF"/>
    <property type="match status" value="1"/>
</dbReference>
<keyword evidence="11" id="KW-0675">Receptor</keyword>
<dbReference type="InterPro" id="IPR011102">
    <property type="entry name" value="Sig_transdc_His_kinase_HWE"/>
</dbReference>
<dbReference type="InterPro" id="IPR011006">
    <property type="entry name" value="CheY-like_superfamily"/>
</dbReference>
<dbReference type="AlphaFoldDB" id="A0A371XJ30"/>
<dbReference type="InterPro" id="IPR009219">
    <property type="entry name" value="Bactrphtchr_CheY"/>
</dbReference>
<dbReference type="GO" id="GO:0009584">
    <property type="term" value="P:detection of visible light"/>
    <property type="evidence" value="ECO:0007669"/>
    <property type="project" value="InterPro"/>
</dbReference>
<sequence>MNSEPVNLTNCDREPIHVPGSIQPHGCLLACDSALATFSRCSENAANMLGIADGDLIGAPVEQTIGREARAKVMTALKSFHTIGRPAMLFGVELPGGRRFDLAVHEHRGTVIIEFEPAENAEEPFALARQLIGNMGELRSSEKLIMAAARSIKTLLKYDRVMVYRFDTDGSGKVIAELKRPDLESFLGQYFPATDIPQQARALYLRNTIRIISDASGPRAAILPPSGAALDLTFAHLRSVSPIHLEYLRNMGVGASMSISIILNGELWGLIACHHYSPKYLGMAQRVAAEMFGEFFSLHLAASLTEEKLAAATHARSSLDCLLSSASTYSSVGDLLKSNFSALMDLIPSDGAGVWLDGQWFGYGAAPAAGDAKPLVSWLRGDGDARIWSTHSLSATATEFAGHHANFAGVLAIPLAKLGDDCLFFFRREKVKNLDWAGNPDKTYETGPLGDRLTPRKSFSIWKETVRNQAQPWEDTELQTAETLRVALVDILLQQSELLEEERQKSDLRQKMLNQELNHRVKNILAIIKSLIEHPLEPEGSLEKYVSSLKGRIQALSHAHDQVVRGDNGGLFEDLVRSELSPYWREGITIAGPAVWLDARAYSVMALVLHELATNAAKYGSLSSKHGKLAVKWSIENGHCEIRWKESDGPAVLPPKRTGFGSVLIERSVPYDLKGSSRINYDPHGVTAQFSIPSKFVSLADQPTTGERAQSVDAAQTSGLSGDMVVMVVEDQMLIAMDLEAILEDAGAKEVIVASSTAEALSLLEERQPTVAILDLNLGHETSLPVADALSERGIPFAFATGYGDAAGHTERFADVPVVRKPYDSESIMNAVAVALADHSANRDRSPR</sequence>
<dbReference type="Pfam" id="PF07536">
    <property type="entry name" value="HWE_HK"/>
    <property type="match status" value="1"/>
</dbReference>
<keyword evidence="17" id="KW-1185">Reference proteome</keyword>
<dbReference type="Gene3D" id="3.30.450.20">
    <property type="entry name" value="PAS domain"/>
    <property type="match status" value="1"/>
</dbReference>
<feature type="domain" description="Phytochrome chromophore attachment site" evidence="14">
    <location>
        <begin position="140"/>
        <end position="307"/>
    </location>
</feature>
<dbReference type="SMART" id="SM00448">
    <property type="entry name" value="REC"/>
    <property type="match status" value="1"/>
</dbReference>
<keyword evidence="8" id="KW-0418">Kinase</keyword>